<evidence type="ECO:0000259" key="2">
    <source>
        <dbReference type="Pfam" id="PF00975"/>
    </source>
</evidence>
<gene>
    <name evidence="3" type="ORF">SCA03_09670</name>
</gene>
<dbReference type="SUPFAM" id="SSF53474">
    <property type="entry name" value="alpha/beta-Hydrolases"/>
    <property type="match status" value="1"/>
</dbReference>
<keyword evidence="4" id="KW-1185">Reference proteome</keyword>
<dbReference type="RefSeq" id="WP_051845911.1">
    <property type="nucleotide sequence ID" value="NZ_BJMM01000003.1"/>
</dbReference>
<comment type="similarity">
    <text evidence="1">Belongs to the thioesterase family.</text>
</comment>
<dbReference type="InterPro" id="IPR012223">
    <property type="entry name" value="TEII"/>
</dbReference>
<evidence type="ECO:0000313" key="4">
    <source>
        <dbReference type="Proteomes" id="UP000319210"/>
    </source>
</evidence>
<feature type="domain" description="Thioesterase" evidence="2">
    <location>
        <begin position="24"/>
        <end position="244"/>
    </location>
</feature>
<evidence type="ECO:0000256" key="1">
    <source>
        <dbReference type="ARBA" id="ARBA00007169"/>
    </source>
</evidence>
<dbReference type="InterPro" id="IPR001031">
    <property type="entry name" value="Thioesterase"/>
</dbReference>
<sequence>MQHLPAVPYGTWFRRYRARQAPERRLVCFPHAGGSASFYRNWPHHLPAATELLAVRYPGREDRFDEPYATRLTDVADEIGTELAGLPPLPVTLFGHSMGAAIAYEVAARLEHRHGLVPQVLVVSGRRAPHLPRNRETVHLWSDDDVVAEVHRLGGVGADVLTHPELRALFLPMLRADYRLIDTYRPEPHPPLSAPLTALSGTDDPSCPVEDARGWSRVTTGAFALHALPGDHFFLIPAEAEVARLTAHAHRHTGTAQPPAR</sequence>
<comment type="caution">
    <text evidence="3">The sequence shown here is derived from an EMBL/GenBank/DDBJ whole genome shotgun (WGS) entry which is preliminary data.</text>
</comment>
<dbReference type="InterPro" id="IPR029058">
    <property type="entry name" value="AB_hydrolase_fold"/>
</dbReference>
<accession>A0A4Y3QSN2</accession>
<evidence type="ECO:0000313" key="3">
    <source>
        <dbReference type="EMBL" id="GEB48416.1"/>
    </source>
</evidence>
<proteinExistence type="inferred from homology"/>
<dbReference type="Gene3D" id="3.40.50.1820">
    <property type="entry name" value="alpha/beta hydrolase"/>
    <property type="match status" value="1"/>
</dbReference>
<organism evidence="3 4">
    <name type="scientific">Streptomyces cacaoi</name>
    <dbReference type="NCBI Taxonomy" id="1898"/>
    <lineage>
        <taxon>Bacteria</taxon>
        <taxon>Bacillati</taxon>
        <taxon>Actinomycetota</taxon>
        <taxon>Actinomycetes</taxon>
        <taxon>Kitasatosporales</taxon>
        <taxon>Streptomycetaceae</taxon>
        <taxon>Streptomyces</taxon>
    </lineage>
</organism>
<dbReference type="AlphaFoldDB" id="A0A4Y3QSN2"/>
<dbReference type="PANTHER" id="PTHR11487">
    <property type="entry name" value="THIOESTERASE"/>
    <property type="match status" value="1"/>
</dbReference>
<dbReference type="Proteomes" id="UP000319210">
    <property type="component" value="Unassembled WGS sequence"/>
</dbReference>
<dbReference type="GO" id="GO:0008610">
    <property type="term" value="P:lipid biosynthetic process"/>
    <property type="evidence" value="ECO:0007669"/>
    <property type="project" value="TreeGrafter"/>
</dbReference>
<dbReference type="PANTHER" id="PTHR11487:SF0">
    <property type="entry name" value="S-ACYL FATTY ACID SYNTHASE THIOESTERASE, MEDIUM CHAIN"/>
    <property type="match status" value="1"/>
</dbReference>
<protein>
    <submittedName>
        <fullName evidence="3">Thioesterase</fullName>
    </submittedName>
</protein>
<dbReference type="Pfam" id="PF00975">
    <property type="entry name" value="Thioesterase"/>
    <property type="match status" value="1"/>
</dbReference>
<name>A0A4Y3QSN2_STRCI</name>
<reference evidence="3 4" key="1">
    <citation type="submission" date="2019-06" db="EMBL/GenBank/DDBJ databases">
        <title>Whole genome shotgun sequence of Streptomyces cacaoi subsp. cacaoi NBRC 12748.</title>
        <authorList>
            <person name="Hosoyama A."/>
            <person name="Uohara A."/>
            <person name="Ohji S."/>
            <person name="Ichikawa N."/>
        </authorList>
    </citation>
    <scope>NUCLEOTIDE SEQUENCE [LARGE SCALE GENOMIC DNA]</scope>
    <source>
        <strain evidence="3 4">NBRC 12748</strain>
    </source>
</reference>
<dbReference type="OrthoDB" id="8480037at2"/>
<dbReference type="EMBL" id="BJMM01000003">
    <property type="protein sequence ID" value="GEB48416.1"/>
    <property type="molecule type" value="Genomic_DNA"/>
</dbReference>